<dbReference type="PANTHER" id="PTHR48100:SF59">
    <property type="entry name" value="ADENOSYLCOBALAMIN_ALPHA-RIBAZOLE PHOSPHATASE"/>
    <property type="match status" value="1"/>
</dbReference>
<reference evidence="2" key="1">
    <citation type="journal article" date="2011" name="J. Bacteriol.">
        <title>Genome sequences of eight morphologically diverse alphaproteobacteria.</title>
        <authorList>
            <consortium name="US DOE Joint Genome Institute"/>
            <person name="Brown P.J."/>
            <person name="Kysela D.T."/>
            <person name="Buechlein A."/>
            <person name="Hemmerich C."/>
            <person name="Brun Y.V."/>
        </authorList>
    </citation>
    <scope>NUCLEOTIDE SEQUENCE [LARGE SCALE GENOMIC DNA]</scope>
    <source>
        <strain evidence="2">ATCC 49814 / DSM 5838 / IFAM 1418</strain>
    </source>
</reference>
<gene>
    <name evidence="1" type="ordered locus">Hbal_2153</name>
</gene>
<name>C6XM02_HIRBI</name>
<dbReference type="GO" id="GO:0016791">
    <property type="term" value="F:phosphatase activity"/>
    <property type="evidence" value="ECO:0007669"/>
    <property type="project" value="TreeGrafter"/>
</dbReference>
<dbReference type="SUPFAM" id="SSF53254">
    <property type="entry name" value="Phosphoglycerate mutase-like"/>
    <property type="match status" value="1"/>
</dbReference>
<dbReference type="InterPro" id="IPR013078">
    <property type="entry name" value="His_Pase_superF_clade-1"/>
</dbReference>
<dbReference type="STRING" id="582402.Hbal_2153"/>
<proteinExistence type="predicted"/>
<dbReference type="EMBL" id="CP001678">
    <property type="protein sequence ID" value="ACT59834.1"/>
    <property type="molecule type" value="Genomic_DNA"/>
</dbReference>
<dbReference type="HOGENOM" id="CLU_033323_8_3_5"/>
<dbReference type="PANTHER" id="PTHR48100">
    <property type="entry name" value="BROAD-SPECIFICITY PHOSPHATASE YOR283W-RELATED"/>
    <property type="match status" value="1"/>
</dbReference>
<dbReference type="Gene3D" id="3.40.50.1240">
    <property type="entry name" value="Phosphoglycerate mutase-like"/>
    <property type="match status" value="1"/>
</dbReference>
<dbReference type="OrthoDB" id="9781415at2"/>
<dbReference type="eggNOG" id="COG0406">
    <property type="taxonomic scope" value="Bacteria"/>
</dbReference>
<dbReference type="KEGG" id="hba:Hbal_2153"/>
<keyword evidence="2" id="KW-1185">Reference proteome</keyword>
<dbReference type="InterPro" id="IPR029033">
    <property type="entry name" value="His_PPase_superfam"/>
</dbReference>
<organism evidence="1 2">
    <name type="scientific">Hirschia baltica (strain ATCC 49814 / DSM 5838 / IFAM 1418)</name>
    <dbReference type="NCBI Taxonomy" id="582402"/>
    <lineage>
        <taxon>Bacteria</taxon>
        <taxon>Pseudomonadati</taxon>
        <taxon>Pseudomonadota</taxon>
        <taxon>Alphaproteobacteria</taxon>
        <taxon>Hyphomonadales</taxon>
        <taxon>Hyphomonadaceae</taxon>
        <taxon>Hirschia</taxon>
    </lineage>
</organism>
<accession>C6XM02</accession>
<dbReference type="AlphaFoldDB" id="C6XM02"/>
<dbReference type="Proteomes" id="UP000002745">
    <property type="component" value="Chromosome"/>
</dbReference>
<dbReference type="SMART" id="SM00855">
    <property type="entry name" value="PGAM"/>
    <property type="match status" value="1"/>
</dbReference>
<dbReference type="InterPro" id="IPR050275">
    <property type="entry name" value="PGM_Phosphatase"/>
</dbReference>
<dbReference type="RefSeq" id="WP_015827984.1">
    <property type="nucleotide sequence ID" value="NC_012982.1"/>
</dbReference>
<dbReference type="Pfam" id="PF00300">
    <property type="entry name" value="His_Phos_1"/>
    <property type="match status" value="1"/>
</dbReference>
<evidence type="ECO:0000313" key="2">
    <source>
        <dbReference type="Proteomes" id="UP000002745"/>
    </source>
</evidence>
<dbReference type="GO" id="GO:0005737">
    <property type="term" value="C:cytoplasm"/>
    <property type="evidence" value="ECO:0007669"/>
    <property type="project" value="TreeGrafter"/>
</dbReference>
<evidence type="ECO:0000313" key="1">
    <source>
        <dbReference type="EMBL" id="ACT59834.1"/>
    </source>
</evidence>
<sequence>MLITLIRHTQSDIKKGICYGRSDIDVAPNFKEMADAVADKLQPQFKLISSNLIRCQKLAHHIGNIFNTDVTIDDRFQEMDFGNWENTPWSKIPRMEIDAWANDFLHARPHGGESVYQLRNRIRTALADYTSSPEPIVIITHAGVIKAALSTGDTAEHFQSNIGFGEIIAFEP</sequence>
<protein>
    <submittedName>
        <fullName evidence="1">Phosphoglycerate mutase</fullName>
    </submittedName>
</protein>